<dbReference type="EMBL" id="LR798288">
    <property type="protein sequence ID" value="CAB5221506.1"/>
    <property type="molecule type" value="Genomic_DNA"/>
</dbReference>
<accession>A0A6J7WU56</accession>
<sequence>MRKIALALAAVIGMSSVAHADGYWPRHHHHNHGGCYNCNVYRGSGGDAGMALIGGLLIGGIIANQMQQPRYYEPACQTVFMGRQWNGYQWVEVYQRVCN</sequence>
<evidence type="ECO:0000313" key="1">
    <source>
        <dbReference type="EMBL" id="CAB5221506.1"/>
    </source>
</evidence>
<reference evidence="1" key="1">
    <citation type="submission" date="2020-05" db="EMBL/GenBank/DDBJ databases">
        <authorList>
            <person name="Chiriac C."/>
            <person name="Salcher M."/>
            <person name="Ghai R."/>
            <person name="Kavagutti S V."/>
        </authorList>
    </citation>
    <scope>NUCLEOTIDE SEQUENCE</scope>
</reference>
<protein>
    <submittedName>
        <fullName evidence="1">Uncharacterized protein</fullName>
    </submittedName>
</protein>
<name>A0A6J7WU56_9CAUD</name>
<gene>
    <name evidence="1" type="ORF">UFOVP247_182</name>
</gene>
<organism evidence="1">
    <name type="scientific">uncultured Caudovirales phage</name>
    <dbReference type="NCBI Taxonomy" id="2100421"/>
    <lineage>
        <taxon>Viruses</taxon>
        <taxon>Duplodnaviria</taxon>
        <taxon>Heunggongvirae</taxon>
        <taxon>Uroviricota</taxon>
        <taxon>Caudoviricetes</taxon>
        <taxon>Peduoviridae</taxon>
        <taxon>Maltschvirus</taxon>
        <taxon>Maltschvirus maltsch</taxon>
    </lineage>
</organism>
<proteinExistence type="predicted"/>